<accession>A0A6N4RDB1</accession>
<protein>
    <submittedName>
        <fullName evidence="1">Uncharacterized protein</fullName>
    </submittedName>
</protein>
<name>A0A6N4RDB1_BLAVI</name>
<sequence>MTVSVSQPGAFRAFFTYKLMRYEVIEHVWLLGGFLFARDMASEPILQYIGDIGRKLTEELAEAQHEIGLLFTPKENIAHLNEEFADVLETIAHYKREFGSEEYASRRHGRHANLLQIEEKLAFLEGIVRTAPSLPPVLAERFLNRIVADLMKIMTHLCNAPGGYTTWQAVSQAGADKRATKGPLTRVRVEVVLLPATDKAWCARFAKNHPEVDPAPYIYARQLAFTPQQLAVTLG</sequence>
<dbReference type="EMBL" id="VAFM01000001">
    <property type="protein sequence ID" value="TKW61972.1"/>
    <property type="molecule type" value="Genomic_DNA"/>
</dbReference>
<proteinExistence type="predicted"/>
<dbReference type="AlphaFoldDB" id="A0A6N4RDB1"/>
<gene>
    <name evidence="1" type="ORF">DI628_04950</name>
</gene>
<dbReference type="Proteomes" id="UP000320948">
    <property type="component" value="Unassembled WGS sequence"/>
</dbReference>
<organism evidence="1 2">
    <name type="scientific">Blastochloris viridis</name>
    <name type="common">Rhodopseudomonas viridis</name>
    <dbReference type="NCBI Taxonomy" id="1079"/>
    <lineage>
        <taxon>Bacteria</taxon>
        <taxon>Pseudomonadati</taxon>
        <taxon>Pseudomonadota</taxon>
        <taxon>Alphaproteobacteria</taxon>
        <taxon>Hyphomicrobiales</taxon>
        <taxon>Blastochloridaceae</taxon>
        <taxon>Blastochloris</taxon>
    </lineage>
</organism>
<comment type="caution">
    <text evidence="1">The sequence shown here is derived from an EMBL/GenBank/DDBJ whole genome shotgun (WGS) entry which is preliminary data.</text>
</comment>
<reference evidence="1 2" key="1">
    <citation type="journal article" date="2017" name="Nat. Commun.">
        <title>In situ click chemistry generation of cyclooxygenase-2 inhibitors.</title>
        <authorList>
            <person name="Bhardwaj A."/>
            <person name="Kaur J."/>
            <person name="Wuest M."/>
            <person name="Wuest F."/>
        </authorList>
    </citation>
    <scope>NUCLEOTIDE SEQUENCE [LARGE SCALE GENOMIC DNA]</scope>
    <source>
        <strain evidence="1">S2_018_000_R2_106</strain>
    </source>
</reference>
<evidence type="ECO:0000313" key="1">
    <source>
        <dbReference type="EMBL" id="TKW61972.1"/>
    </source>
</evidence>
<evidence type="ECO:0000313" key="2">
    <source>
        <dbReference type="Proteomes" id="UP000320948"/>
    </source>
</evidence>